<sequence>MAQFDSGVLLQSTLTLTKEGRLKPDFQFQTTSFQTRIRQ</sequence>
<evidence type="ECO:0000313" key="2">
    <source>
        <dbReference type="Proteomes" id="UP000004473"/>
    </source>
</evidence>
<organism evidence="1 2">
    <name type="scientific">Neisseria sicca VK64</name>
    <dbReference type="NCBI Taxonomy" id="1095748"/>
    <lineage>
        <taxon>Bacteria</taxon>
        <taxon>Pseudomonadati</taxon>
        <taxon>Pseudomonadota</taxon>
        <taxon>Betaproteobacteria</taxon>
        <taxon>Neisseriales</taxon>
        <taxon>Neisseriaceae</taxon>
        <taxon>Neisseria</taxon>
    </lineage>
</organism>
<dbReference type="Proteomes" id="UP000004473">
    <property type="component" value="Unassembled WGS sequence"/>
</dbReference>
<comment type="caution">
    <text evidence="1">The sequence shown here is derived from an EMBL/GenBank/DDBJ whole genome shotgun (WGS) entry which is preliminary data.</text>
</comment>
<protein>
    <submittedName>
        <fullName evidence="1">Uncharacterized protein</fullName>
    </submittedName>
</protein>
<gene>
    <name evidence="1" type="ORF">HMPREF1051_1456</name>
</gene>
<dbReference type="PATRIC" id="fig|1095748.3.peg.860"/>
<name>I2NUL7_NEISI</name>
<evidence type="ECO:0000313" key="1">
    <source>
        <dbReference type="EMBL" id="EIG29528.1"/>
    </source>
</evidence>
<accession>I2NUL7</accession>
<reference evidence="1 2" key="1">
    <citation type="submission" date="2012-04" db="EMBL/GenBank/DDBJ databases">
        <authorList>
            <person name="Harkins D.M."/>
            <person name="Madupu R."/>
            <person name="Durkin A.S."/>
            <person name="Torralba M."/>
            <person name="Methe B."/>
            <person name="Sutton G.G."/>
            <person name="Nelson K.E."/>
        </authorList>
    </citation>
    <scope>NUCLEOTIDE SEQUENCE [LARGE SCALE GENOMIC DNA]</scope>
    <source>
        <strain evidence="1 2">VK64</strain>
    </source>
</reference>
<dbReference type="EMBL" id="AJMT01000064">
    <property type="protein sequence ID" value="EIG29528.1"/>
    <property type="molecule type" value="Genomic_DNA"/>
</dbReference>
<dbReference type="AlphaFoldDB" id="I2NUL7"/>
<proteinExistence type="predicted"/>